<keyword evidence="7" id="KW-1185">Reference proteome</keyword>
<evidence type="ECO:0000313" key="7">
    <source>
        <dbReference type="Proteomes" id="UP000560658"/>
    </source>
</evidence>
<evidence type="ECO:0000256" key="1">
    <source>
        <dbReference type="ARBA" id="ARBA00022448"/>
    </source>
</evidence>
<keyword evidence="3" id="KW-0998">Cell outer membrane</keyword>
<evidence type="ECO:0000256" key="2">
    <source>
        <dbReference type="ARBA" id="ARBA00023136"/>
    </source>
</evidence>
<dbReference type="Proteomes" id="UP000560658">
    <property type="component" value="Unassembled WGS sequence"/>
</dbReference>
<evidence type="ECO:0000256" key="3">
    <source>
        <dbReference type="ARBA" id="ARBA00023237"/>
    </source>
</evidence>
<dbReference type="EMBL" id="JACIER010000013">
    <property type="protein sequence ID" value="MBB4045203.1"/>
    <property type="molecule type" value="Genomic_DNA"/>
</dbReference>
<name>A0A840D9J2_9BACE</name>
<evidence type="ECO:0000256" key="4">
    <source>
        <dbReference type="SAM" id="SignalP"/>
    </source>
</evidence>
<dbReference type="GO" id="GO:0019867">
    <property type="term" value="C:outer membrane"/>
    <property type="evidence" value="ECO:0007669"/>
    <property type="project" value="InterPro"/>
</dbReference>
<dbReference type="RefSeq" id="WP_183209079.1">
    <property type="nucleotide sequence ID" value="NZ_JACIER010000013.1"/>
</dbReference>
<comment type="caution">
    <text evidence="6">The sequence shown here is derived from an EMBL/GenBank/DDBJ whole genome shotgun (WGS) entry which is preliminary data.</text>
</comment>
<evidence type="ECO:0000259" key="5">
    <source>
        <dbReference type="SMART" id="SM00965"/>
    </source>
</evidence>
<proteinExistence type="predicted"/>
<protein>
    <recommendedName>
        <fullName evidence="5">Secretin/TonB short N-terminal domain-containing protein</fullName>
    </recommendedName>
</protein>
<dbReference type="InterPro" id="IPR011662">
    <property type="entry name" value="Secretin/TonB_short_N"/>
</dbReference>
<keyword evidence="4" id="KW-0732">Signal</keyword>
<evidence type="ECO:0000313" key="6">
    <source>
        <dbReference type="EMBL" id="MBB4045203.1"/>
    </source>
</evidence>
<keyword evidence="1" id="KW-0813">Transport</keyword>
<sequence length="370" mass="41622">MQIYKNICLHLCGYGRYFKKHFVFLAYLLSITAFATAQTEKISIAGSNTSLEKYFKSIKEQTGYSFAFSSSKFDSSRKMTLSMQNAELGNVLATLLQNTGYTYSISDGRIFLLPAKSPETTNIRWKEIPPKPGTASNQDSLLHTQVDTAPVKDMGTMTYNILKPDTSVSGSVTVSQLDTGNMVSQQVTDLSIVYRNMPARSFTPLPRLAVKSNLLHDLTGSLNLGMEVRTGSKYTLDLSVTYNPWTYSEMKKFNLLAVQPEFRYWTCEPFHKHFFGLHGTYANFNVVGIGPSTYMKDHLLKGNLYGAGISYGYHWYLSPRWSMEGTLGVGYLHLKYDESECKGCLRSIGNRNKNYFGPTKVGVSLIYMLK</sequence>
<dbReference type="InterPro" id="IPR021958">
    <property type="entry name" value="DUF3575"/>
</dbReference>
<dbReference type="Pfam" id="PF07660">
    <property type="entry name" value="STN"/>
    <property type="match status" value="1"/>
</dbReference>
<organism evidence="6 7">
    <name type="scientific">Bacteroides reticulotermitis</name>
    <dbReference type="NCBI Taxonomy" id="1133319"/>
    <lineage>
        <taxon>Bacteria</taxon>
        <taxon>Pseudomonadati</taxon>
        <taxon>Bacteroidota</taxon>
        <taxon>Bacteroidia</taxon>
        <taxon>Bacteroidales</taxon>
        <taxon>Bacteroidaceae</taxon>
        <taxon>Bacteroides</taxon>
    </lineage>
</organism>
<dbReference type="SMART" id="SM00965">
    <property type="entry name" value="STN"/>
    <property type="match status" value="1"/>
</dbReference>
<gene>
    <name evidence="6" type="ORF">GGR06_003014</name>
</gene>
<accession>A0A840D9J2</accession>
<feature type="chain" id="PRO_5032678987" description="Secretin/TonB short N-terminal domain-containing protein" evidence="4">
    <location>
        <begin position="36"/>
        <end position="370"/>
    </location>
</feature>
<feature type="signal peptide" evidence="4">
    <location>
        <begin position="1"/>
        <end position="35"/>
    </location>
</feature>
<dbReference type="Pfam" id="PF12099">
    <property type="entry name" value="DUF3575"/>
    <property type="match status" value="1"/>
</dbReference>
<dbReference type="AlphaFoldDB" id="A0A840D9J2"/>
<keyword evidence="2" id="KW-0472">Membrane</keyword>
<feature type="domain" description="Secretin/TonB short N-terminal" evidence="5">
    <location>
        <begin position="64"/>
        <end position="115"/>
    </location>
</feature>
<reference evidence="6" key="1">
    <citation type="submission" date="2020-08" db="EMBL/GenBank/DDBJ databases">
        <title>Genomic Encyclopedia of Type Strains, Phase IV (KMG-IV): sequencing the most valuable type-strain genomes for metagenomic binning, comparative biology and taxonomic classification.</title>
        <authorList>
            <person name="Goeker M."/>
        </authorList>
    </citation>
    <scope>NUCLEOTIDE SEQUENCE [LARGE SCALE GENOMIC DNA]</scope>
    <source>
        <strain evidence="6">DSM 105720</strain>
    </source>
</reference>